<feature type="domain" description="Core-binding (CB)" evidence="7">
    <location>
        <begin position="93"/>
        <end position="173"/>
    </location>
</feature>
<dbReference type="PROSITE" id="PS51898">
    <property type="entry name" value="TYR_RECOMBINASE"/>
    <property type="match status" value="1"/>
</dbReference>
<dbReference type="SUPFAM" id="SSF56349">
    <property type="entry name" value="DNA breaking-rejoining enzymes"/>
    <property type="match status" value="1"/>
</dbReference>
<dbReference type="Proteomes" id="UP001568358">
    <property type="component" value="Unassembled WGS sequence"/>
</dbReference>
<evidence type="ECO:0000259" key="6">
    <source>
        <dbReference type="PROSITE" id="PS51898"/>
    </source>
</evidence>
<feature type="domain" description="Tyr recombinase" evidence="6">
    <location>
        <begin position="197"/>
        <end position="377"/>
    </location>
</feature>
<gene>
    <name evidence="8" type="ORF">AB2Z07_06195</name>
</gene>
<dbReference type="InterPro" id="IPR011010">
    <property type="entry name" value="DNA_brk_join_enz"/>
</dbReference>
<organism evidence="8 9">
    <name type="scientific">Halodesulfovibrio aestuarii</name>
    <dbReference type="NCBI Taxonomy" id="126333"/>
    <lineage>
        <taxon>Bacteria</taxon>
        <taxon>Pseudomonadati</taxon>
        <taxon>Thermodesulfobacteriota</taxon>
        <taxon>Desulfovibrionia</taxon>
        <taxon>Desulfovibrionales</taxon>
        <taxon>Desulfovibrionaceae</taxon>
        <taxon>Halodesulfovibrio</taxon>
    </lineage>
</organism>
<dbReference type="Pfam" id="PF22022">
    <property type="entry name" value="Phage_int_M"/>
    <property type="match status" value="1"/>
</dbReference>
<proteinExistence type="inferred from homology"/>
<comment type="caution">
    <text evidence="8">The sequence shown here is derived from an EMBL/GenBank/DDBJ whole genome shotgun (WGS) entry which is preliminary data.</text>
</comment>
<dbReference type="CDD" id="cd00801">
    <property type="entry name" value="INT_P4_C"/>
    <property type="match status" value="1"/>
</dbReference>
<dbReference type="PROSITE" id="PS51900">
    <property type="entry name" value="CB"/>
    <property type="match status" value="1"/>
</dbReference>
<comment type="similarity">
    <text evidence="1">Belongs to the 'phage' integrase family.</text>
</comment>
<keyword evidence="2" id="KW-0229">DNA integration</keyword>
<dbReference type="Gene3D" id="1.10.150.130">
    <property type="match status" value="1"/>
</dbReference>
<keyword evidence="3 5" id="KW-0238">DNA-binding</keyword>
<dbReference type="PANTHER" id="PTHR30629:SF2">
    <property type="entry name" value="PROPHAGE INTEGRASE INTS-RELATED"/>
    <property type="match status" value="1"/>
</dbReference>
<dbReference type="EMBL" id="JBFSOO010000004">
    <property type="protein sequence ID" value="MEZ6853112.1"/>
    <property type="molecule type" value="Genomic_DNA"/>
</dbReference>
<dbReference type="Gene3D" id="3.30.160.390">
    <property type="entry name" value="Integrase, DNA-binding domain"/>
    <property type="match status" value="1"/>
</dbReference>
<evidence type="ECO:0000256" key="3">
    <source>
        <dbReference type="ARBA" id="ARBA00023125"/>
    </source>
</evidence>
<keyword evidence="4" id="KW-0233">DNA recombination</keyword>
<dbReference type="InterPro" id="IPR050808">
    <property type="entry name" value="Phage_Integrase"/>
</dbReference>
<name>A0ABV4JQS9_9BACT</name>
<dbReference type="InterPro" id="IPR010998">
    <property type="entry name" value="Integrase_recombinase_N"/>
</dbReference>
<evidence type="ECO:0000256" key="4">
    <source>
        <dbReference type="ARBA" id="ARBA00023172"/>
    </source>
</evidence>
<dbReference type="InterPro" id="IPR013762">
    <property type="entry name" value="Integrase-like_cat_sf"/>
</dbReference>
<dbReference type="RefSeq" id="WP_371150265.1">
    <property type="nucleotide sequence ID" value="NZ_JBFSOO010000004.1"/>
</dbReference>
<sequence>MKLTDVAIRALEPDARTKKYFDGNGLYLEVTPSGSKYWRWKYRFEGKEKRLALGVYPKVSLKEVRLLQKSASILLREGTDPAAQKKEKQAPIITFRHVAEEWLAKQHQWKQNHRRTVVGRLNNDIYDLLGDRPIEELQPIDFLQALRHIEARGAHVTAHKVKGICGQICRYAVASCIIPSDPTRDLKGALTPPKRNHFAAFTTKEEAGALMRVIKGYNGFFVTKCALLMTAYTFTRQGELRHAEWTEVDLSDRQWIIPAHKMKMKREHIVPLPDQVMALLLELRKVSGQGKYLFPSLRTDEKPISENTCNGALRRMGFTKEEMTAHGFRAMASSILNEAGYNPDMIEMQLAHVPANKIRAAYNRAQYLPERYKLMQDWADMLDAFESQKS</sequence>
<evidence type="ECO:0000313" key="8">
    <source>
        <dbReference type="EMBL" id="MEZ6853112.1"/>
    </source>
</evidence>
<dbReference type="InterPro" id="IPR002104">
    <property type="entry name" value="Integrase_catalytic"/>
</dbReference>
<dbReference type="Pfam" id="PF13356">
    <property type="entry name" value="Arm-DNA-bind_3"/>
    <property type="match status" value="1"/>
</dbReference>
<dbReference type="PANTHER" id="PTHR30629">
    <property type="entry name" value="PROPHAGE INTEGRASE"/>
    <property type="match status" value="1"/>
</dbReference>
<protein>
    <submittedName>
        <fullName evidence="8">Tyrosine-type recombinase/integrase</fullName>
    </submittedName>
</protein>
<evidence type="ECO:0000313" key="9">
    <source>
        <dbReference type="Proteomes" id="UP001568358"/>
    </source>
</evidence>
<accession>A0ABV4JQS9</accession>
<dbReference type="InterPro" id="IPR038488">
    <property type="entry name" value="Integrase_DNA-bd_sf"/>
</dbReference>
<evidence type="ECO:0000259" key="7">
    <source>
        <dbReference type="PROSITE" id="PS51900"/>
    </source>
</evidence>
<dbReference type="InterPro" id="IPR053876">
    <property type="entry name" value="Phage_int_M"/>
</dbReference>
<reference evidence="8 9" key="1">
    <citation type="submission" date="2024-07" db="EMBL/GenBank/DDBJ databases">
        <title>Active virus-host system and metabolic interactions in a Lokiarchaeon culture.</title>
        <authorList>
            <person name="Ponce Toledo R.I."/>
            <person name="Rodrigues Oliveira T."/>
            <person name="Schleper C."/>
        </authorList>
    </citation>
    <scope>NUCLEOTIDE SEQUENCE [LARGE SCALE GENOMIC DNA]</scope>
    <source>
        <strain evidence="8 9">B35</strain>
    </source>
</reference>
<dbReference type="Gene3D" id="1.10.443.10">
    <property type="entry name" value="Intergrase catalytic core"/>
    <property type="match status" value="1"/>
</dbReference>
<evidence type="ECO:0000256" key="1">
    <source>
        <dbReference type="ARBA" id="ARBA00008857"/>
    </source>
</evidence>
<evidence type="ECO:0000256" key="2">
    <source>
        <dbReference type="ARBA" id="ARBA00022908"/>
    </source>
</evidence>
<dbReference type="InterPro" id="IPR044068">
    <property type="entry name" value="CB"/>
</dbReference>
<keyword evidence="9" id="KW-1185">Reference proteome</keyword>
<dbReference type="Pfam" id="PF00589">
    <property type="entry name" value="Phage_integrase"/>
    <property type="match status" value="1"/>
</dbReference>
<evidence type="ECO:0000256" key="5">
    <source>
        <dbReference type="PROSITE-ProRule" id="PRU01248"/>
    </source>
</evidence>
<dbReference type="InterPro" id="IPR025166">
    <property type="entry name" value="Integrase_DNA_bind_dom"/>
</dbReference>